<dbReference type="GO" id="GO:0005525">
    <property type="term" value="F:GTP binding"/>
    <property type="evidence" value="ECO:0007669"/>
    <property type="project" value="UniProtKB-KW"/>
</dbReference>
<reference evidence="10 11" key="1">
    <citation type="journal article" date="2022" name="bioRxiv">
        <title>Sequencing and chromosome-scale assembly of the giantPleurodeles waltlgenome.</title>
        <authorList>
            <person name="Brown T."/>
            <person name="Elewa A."/>
            <person name="Iarovenko S."/>
            <person name="Subramanian E."/>
            <person name="Araus A.J."/>
            <person name="Petzold A."/>
            <person name="Susuki M."/>
            <person name="Suzuki K.-i.T."/>
            <person name="Hayashi T."/>
            <person name="Toyoda A."/>
            <person name="Oliveira C."/>
            <person name="Osipova E."/>
            <person name="Leigh N.D."/>
            <person name="Simon A."/>
            <person name="Yun M.H."/>
        </authorList>
    </citation>
    <scope>NUCLEOTIDE SEQUENCE [LARGE SCALE GENOMIC DNA]</scope>
    <source>
        <strain evidence="10">20211129_DDA</strain>
        <tissue evidence="10">Liver</tissue>
    </source>
</reference>
<feature type="domain" description="AIG1-type G" evidence="9">
    <location>
        <begin position="30"/>
        <end position="232"/>
    </location>
</feature>
<dbReference type="Proteomes" id="UP001066276">
    <property type="component" value="Unassembled WGS sequence"/>
</dbReference>
<dbReference type="InterPro" id="IPR005828">
    <property type="entry name" value="MFS_sugar_transport-like"/>
</dbReference>
<evidence type="ECO:0000256" key="6">
    <source>
        <dbReference type="ARBA" id="ARBA00023134"/>
    </source>
</evidence>
<dbReference type="InterPro" id="IPR027417">
    <property type="entry name" value="P-loop_NTPase"/>
</dbReference>
<sequence length="296" mass="32496">MMRRVDAGPVFPSTMKINMNTPDYGSRAENNELTILLIGSPGAGKSATGNSILREKHFMSRPSAVSVTLQGEVGVCVRNGRRLVVVDTPGFLSSNRPEEVRSDVSQCLELCGPGPHAIVLVLQTGRFTEEERDAVQRVQDLFGRHALNHMVIVFTREDDLEDKTIGAFVSEAEPRLRNLITKCGGRFCAFNNRATGEENDTQVSTLITKIEEVKRKRGRYIRLAPTSWREALRNLCNVGMAIGVVLGLIFALDVSAAKGWKYSFLLVLVPGLLGLVGGGLWSLCENSSSHFRGPRI</sequence>
<keyword evidence="11" id="KW-1185">Reference proteome</keyword>
<evidence type="ECO:0000313" key="11">
    <source>
        <dbReference type="Proteomes" id="UP001066276"/>
    </source>
</evidence>
<dbReference type="Pfam" id="PF00083">
    <property type="entry name" value="Sugar_tr"/>
    <property type="match status" value="1"/>
</dbReference>
<proteinExistence type="inferred from homology"/>
<dbReference type="FunFam" id="3.40.50.300:FF:000366">
    <property type="entry name" value="GTPase, IMAP family member 2"/>
    <property type="match status" value="1"/>
</dbReference>
<comment type="similarity">
    <text evidence="2">Belongs to the TRAFAC class TrmE-Era-EngA-EngB-Septin-like GTPase superfamily. AIG1/Toc34/Toc159-like paraseptin GTPase family. IAN subfamily.</text>
</comment>
<dbReference type="GO" id="GO:0022857">
    <property type="term" value="F:transmembrane transporter activity"/>
    <property type="evidence" value="ECO:0007669"/>
    <property type="project" value="InterPro"/>
</dbReference>
<dbReference type="PROSITE" id="PS51720">
    <property type="entry name" value="G_AIG1"/>
    <property type="match status" value="1"/>
</dbReference>
<evidence type="ECO:0000256" key="7">
    <source>
        <dbReference type="ARBA" id="ARBA00023136"/>
    </source>
</evidence>
<name>A0AAV7KP17_PLEWA</name>
<dbReference type="InterPro" id="IPR006703">
    <property type="entry name" value="G_AIG1"/>
</dbReference>
<dbReference type="Gene3D" id="3.40.50.300">
    <property type="entry name" value="P-loop containing nucleotide triphosphate hydrolases"/>
    <property type="match status" value="1"/>
</dbReference>
<dbReference type="PANTHER" id="PTHR10903">
    <property type="entry name" value="GTPASE, IMAP FAMILY MEMBER-RELATED"/>
    <property type="match status" value="1"/>
</dbReference>
<dbReference type="AlphaFoldDB" id="A0AAV7KP17"/>
<protein>
    <recommendedName>
        <fullName evidence="9">AIG1-type G domain-containing protein</fullName>
    </recommendedName>
</protein>
<dbReference type="CDD" id="cd01852">
    <property type="entry name" value="AIG1"/>
    <property type="match status" value="1"/>
</dbReference>
<keyword evidence="4" id="KW-0547">Nucleotide-binding</keyword>
<keyword evidence="7 8" id="KW-0472">Membrane</keyword>
<evidence type="ECO:0000259" key="9">
    <source>
        <dbReference type="PROSITE" id="PS51720"/>
    </source>
</evidence>
<keyword evidence="5 8" id="KW-1133">Transmembrane helix</keyword>
<comment type="caution">
    <text evidence="10">The sequence shown here is derived from an EMBL/GenBank/DDBJ whole genome shotgun (WGS) entry which is preliminary data.</text>
</comment>
<organism evidence="10 11">
    <name type="scientific">Pleurodeles waltl</name>
    <name type="common">Iberian ribbed newt</name>
    <dbReference type="NCBI Taxonomy" id="8319"/>
    <lineage>
        <taxon>Eukaryota</taxon>
        <taxon>Metazoa</taxon>
        <taxon>Chordata</taxon>
        <taxon>Craniata</taxon>
        <taxon>Vertebrata</taxon>
        <taxon>Euteleostomi</taxon>
        <taxon>Amphibia</taxon>
        <taxon>Batrachia</taxon>
        <taxon>Caudata</taxon>
        <taxon>Salamandroidea</taxon>
        <taxon>Salamandridae</taxon>
        <taxon>Pleurodelinae</taxon>
        <taxon>Pleurodeles</taxon>
    </lineage>
</organism>
<feature type="transmembrane region" description="Helical" evidence="8">
    <location>
        <begin position="264"/>
        <end position="284"/>
    </location>
</feature>
<dbReference type="EMBL" id="JANPWB010000028">
    <property type="protein sequence ID" value="KAJ1079697.1"/>
    <property type="molecule type" value="Genomic_DNA"/>
</dbReference>
<feature type="transmembrane region" description="Helical" evidence="8">
    <location>
        <begin position="231"/>
        <end position="252"/>
    </location>
</feature>
<evidence type="ECO:0000313" key="10">
    <source>
        <dbReference type="EMBL" id="KAJ1079697.1"/>
    </source>
</evidence>
<evidence type="ECO:0000256" key="1">
    <source>
        <dbReference type="ARBA" id="ARBA00004370"/>
    </source>
</evidence>
<gene>
    <name evidence="10" type="ORF">NDU88_000067</name>
</gene>
<keyword evidence="3 8" id="KW-0812">Transmembrane</keyword>
<evidence type="ECO:0000256" key="5">
    <source>
        <dbReference type="ARBA" id="ARBA00022989"/>
    </source>
</evidence>
<dbReference type="SUPFAM" id="SSF52540">
    <property type="entry name" value="P-loop containing nucleoside triphosphate hydrolases"/>
    <property type="match status" value="1"/>
</dbReference>
<evidence type="ECO:0000256" key="2">
    <source>
        <dbReference type="ARBA" id="ARBA00008535"/>
    </source>
</evidence>
<dbReference type="GO" id="GO:0016020">
    <property type="term" value="C:membrane"/>
    <property type="evidence" value="ECO:0007669"/>
    <property type="project" value="UniProtKB-SubCell"/>
</dbReference>
<dbReference type="PANTHER" id="PTHR10903:SF170">
    <property type="entry name" value="GTPASE IMAP FAMILY MEMBER 7"/>
    <property type="match status" value="1"/>
</dbReference>
<evidence type="ECO:0000256" key="4">
    <source>
        <dbReference type="ARBA" id="ARBA00022741"/>
    </source>
</evidence>
<evidence type="ECO:0000256" key="3">
    <source>
        <dbReference type="ARBA" id="ARBA00022692"/>
    </source>
</evidence>
<comment type="subcellular location">
    <subcellularLocation>
        <location evidence="1">Membrane</location>
    </subcellularLocation>
</comment>
<evidence type="ECO:0000256" key="8">
    <source>
        <dbReference type="SAM" id="Phobius"/>
    </source>
</evidence>
<dbReference type="Pfam" id="PF04548">
    <property type="entry name" value="AIG1"/>
    <property type="match status" value="1"/>
</dbReference>
<accession>A0AAV7KP17</accession>
<keyword evidence="6" id="KW-0342">GTP-binding</keyword>
<dbReference type="InterPro" id="IPR045058">
    <property type="entry name" value="GIMA/IAN/Toc"/>
</dbReference>